<proteinExistence type="predicted"/>
<keyword evidence="3" id="KW-1185">Reference proteome</keyword>
<sequence>MPCHSMPRAMQLCPAAPLPFFRGVAHDDGLAGGKFISLALLAGSSKSHRVELLAPTWVRRTTRFAGRNRVSWGDRRMYGTSSSHTNPDPVQEPNTESDPLSISPTTSPAPKHGDRGKSSLGKREPNPQAPSEITNPTSSLAAEGRSHSSEDRRMDSTQRRTLRSLRFAATAFAFQRSAEVEVPGSKKADLYRGTNGWKKSSSVRSCTPLASSFPLQAGLREK</sequence>
<organism evidence="2 3">
    <name type="scientific">Amylocarpus encephaloides</name>
    <dbReference type="NCBI Taxonomy" id="45428"/>
    <lineage>
        <taxon>Eukaryota</taxon>
        <taxon>Fungi</taxon>
        <taxon>Dikarya</taxon>
        <taxon>Ascomycota</taxon>
        <taxon>Pezizomycotina</taxon>
        <taxon>Leotiomycetes</taxon>
        <taxon>Helotiales</taxon>
        <taxon>Helotiales incertae sedis</taxon>
        <taxon>Amylocarpus</taxon>
    </lineage>
</organism>
<feature type="compositionally biased region" description="Polar residues" evidence="1">
    <location>
        <begin position="79"/>
        <end position="108"/>
    </location>
</feature>
<gene>
    <name evidence="2" type="ORF">BJ875DRAFT_522783</name>
</gene>
<feature type="compositionally biased region" description="Polar residues" evidence="1">
    <location>
        <begin position="129"/>
        <end position="140"/>
    </location>
</feature>
<dbReference type="Proteomes" id="UP000824998">
    <property type="component" value="Unassembled WGS sequence"/>
</dbReference>
<evidence type="ECO:0000313" key="2">
    <source>
        <dbReference type="EMBL" id="KAG9239375.1"/>
    </source>
</evidence>
<evidence type="ECO:0000256" key="1">
    <source>
        <dbReference type="SAM" id="MobiDB-lite"/>
    </source>
</evidence>
<protein>
    <submittedName>
        <fullName evidence="2">Uncharacterized protein</fullName>
    </submittedName>
</protein>
<reference evidence="2" key="1">
    <citation type="journal article" date="2021" name="IMA Fungus">
        <title>Genomic characterization of three marine fungi, including Emericellopsis atlantica sp. nov. with signatures of a generalist lifestyle and marine biomass degradation.</title>
        <authorList>
            <person name="Hagestad O.C."/>
            <person name="Hou L."/>
            <person name="Andersen J.H."/>
            <person name="Hansen E.H."/>
            <person name="Altermark B."/>
            <person name="Li C."/>
            <person name="Kuhnert E."/>
            <person name="Cox R.J."/>
            <person name="Crous P.W."/>
            <person name="Spatafora J.W."/>
            <person name="Lail K."/>
            <person name="Amirebrahimi M."/>
            <person name="Lipzen A."/>
            <person name="Pangilinan J."/>
            <person name="Andreopoulos W."/>
            <person name="Hayes R.D."/>
            <person name="Ng V."/>
            <person name="Grigoriev I.V."/>
            <person name="Jackson S.A."/>
            <person name="Sutton T.D.S."/>
            <person name="Dobson A.D.W."/>
            <person name="Rama T."/>
        </authorList>
    </citation>
    <scope>NUCLEOTIDE SEQUENCE</scope>
    <source>
        <strain evidence="2">TRa018bII</strain>
    </source>
</reference>
<dbReference type="EMBL" id="MU251359">
    <property type="protein sequence ID" value="KAG9239375.1"/>
    <property type="molecule type" value="Genomic_DNA"/>
</dbReference>
<dbReference type="AlphaFoldDB" id="A0A9P7YUD4"/>
<comment type="caution">
    <text evidence="2">The sequence shown here is derived from an EMBL/GenBank/DDBJ whole genome shotgun (WGS) entry which is preliminary data.</text>
</comment>
<feature type="region of interest" description="Disordered" evidence="1">
    <location>
        <begin position="74"/>
        <end position="161"/>
    </location>
</feature>
<name>A0A9P7YUD4_9HELO</name>
<feature type="compositionally biased region" description="Basic and acidic residues" evidence="1">
    <location>
        <begin position="144"/>
        <end position="158"/>
    </location>
</feature>
<accession>A0A9P7YUD4</accession>
<feature type="compositionally biased region" description="Basic and acidic residues" evidence="1">
    <location>
        <begin position="111"/>
        <end position="125"/>
    </location>
</feature>
<evidence type="ECO:0000313" key="3">
    <source>
        <dbReference type="Proteomes" id="UP000824998"/>
    </source>
</evidence>